<dbReference type="GO" id="GO:0016853">
    <property type="term" value="F:isomerase activity"/>
    <property type="evidence" value="ECO:0007669"/>
    <property type="project" value="UniProtKB-KW"/>
</dbReference>
<evidence type="ECO:0000259" key="3">
    <source>
        <dbReference type="Pfam" id="PF01261"/>
    </source>
</evidence>
<dbReference type="Gene3D" id="3.20.20.150">
    <property type="entry name" value="Divalent-metal-dependent TIM barrel enzymes"/>
    <property type="match status" value="1"/>
</dbReference>
<dbReference type="PANTHER" id="PTHR43489:SF7">
    <property type="entry name" value="3-DEHYDRO-D-GULOSIDE 4-EPIMERASE-RELATED"/>
    <property type="match status" value="1"/>
</dbReference>
<dbReference type="RefSeq" id="WP_305002803.1">
    <property type="nucleotide sequence ID" value="NZ_JAUQUB010000001.1"/>
</dbReference>
<evidence type="ECO:0000313" key="5">
    <source>
        <dbReference type="Proteomes" id="UP001241072"/>
    </source>
</evidence>
<dbReference type="Proteomes" id="UP001241072">
    <property type="component" value="Unassembled WGS sequence"/>
</dbReference>
<dbReference type="InterPro" id="IPR036237">
    <property type="entry name" value="Xyl_isomerase-like_sf"/>
</dbReference>
<comment type="caution">
    <text evidence="4">The sequence shown here is derived from an EMBL/GenBank/DDBJ whole genome shotgun (WGS) entry which is preliminary data.</text>
</comment>
<dbReference type="Pfam" id="PF01261">
    <property type="entry name" value="AP_endonuc_2"/>
    <property type="match status" value="1"/>
</dbReference>
<accession>A0ABT9BPT8</accession>
<organism evidence="4 5">
    <name type="scientific">Antiquaquibacter soli</name>
    <dbReference type="NCBI Taxonomy" id="3064523"/>
    <lineage>
        <taxon>Bacteria</taxon>
        <taxon>Bacillati</taxon>
        <taxon>Actinomycetota</taxon>
        <taxon>Actinomycetes</taxon>
        <taxon>Micrococcales</taxon>
        <taxon>Microbacteriaceae</taxon>
        <taxon>Antiquaquibacter</taxon>
    </lineage>
</organism>
<dbReference type="PANTHER" id="PTHR43489">
    <property type="entry name" value="ISOMERASE"/>
    <property type="match status" value="1"/>
</dbReference>
<evidence type="ECO:0000256" key="1">
    <source>
        <dbReference type="ARBA" id="ARBA00023235"/>
    </source>
</evidence>
<sequence>MAFRLAAQESTCEGETLVEKMQFALSVGFDGIELSGRGNGVFVGREDELVAARAAGVVMPSAVAHVDFFMGDFDPDRRRAAIDEQKAMLSSLAKAGGIGFVAPHAFGLFSRHLPPFTPPRGDEESRQLLLEALTEVAAHAEEHGVELFLEPLNRFEDFVVNTLADSSWYVDEVASPGLSVVADTWHMNIEESDIGAAIRTAGDRIHHVQLGDSNRLEPGAGHYDWDETLTALEDIGYDGWLAMECRLSGPARDVLPRVSKLLKR</sequence>
<proteinExistence type="predicted"/>
<gene>
    <name evidence="4" type="ORF">Q5716_09350</name>
</gene>
<keyword evidence="2" id="KW-0119">Carbohydrate metabolism</keyword>
<feature type="domain" description="Xylose isomerase-like TIM barrel" evidence="3">
    <location>
        <begin position="22"/>
        <end position="253"/>
    </location>
</feature>
<keyword evidence="5" id="KW-1185">Reference proteome</keyword>
<dbReference type="EMBL" id="JAUQUB010000001">
    <property type="protein sequence ID" value="MDO7882427.1"/>
    <property type="molecule type" value="Genomic_DNA"/>
</dbReference>
<dbReference type="InterPro" id="IPR013022">
    <property type="entry name" value="Xyl_isomerase-like_TIM-brl"/>
</dbReference>
<dbReference type="InterPro" id="IPR050417">
    <property type="entry name" value="Sugar_Epim/Isomerase"/>
</dbReference>
<dbReference type="SUPFAM" id="SSF51658">
    <property type="entry name" value="Xylose isomerase-like"/>
    <property type="match status" value="1"/>
</dbReference>
<evidence type="ECO:0000256" key="2">
    <source>
        <dbReference type="ARBA" id="ARBA00023277"/>
    </source>
</evidence>
<protein>
    <submittedName>
        <fullName evidence="4">Sugar phosphate isomerase/epimerase family protein</fullName>
    </submittedName>
</protein>
<reference evidence="4 5" key="1">
    <citation type="submission" date="2023-07" db="EMBL/GenBank/DDBJ databases">
        <title>Protaetiibacter sp. nov WY-16 isolated from soil.</title>
        <authorList>
            <person name="Liu B."/>
            <person name="Wan Y."/>
        </authorList>
    </citation>
    <scope>NUCLEOTIDE SEQUENCE [LARGE SCALE GENOMIC DNA]</scope>
    <source>
        <strain evidence="4 5">WY-16</strain>
    </source>
</reference>
<name>A0ABT9BPT8_9MICO</name>
<keyword evidence="1 4" id="KW-0413">Isomerase</keyword>
<evidence type="ECO:0000313" key="4">
    <source>
        <dbReference type="EMBL" id="MDO7882427.1"/>
    </source>
</evidence>